<keyword evidence="2" id="KW-1185">Reference proteome</keyword>
<name>A0ACB9BLS1_CICIN</name>
<gene>
    <name evidence="1" type="ORF">L2E82_34235</name>
</gene>
<accession>A0ACB9BLS1</accession>
<evidence type="ECO:0000313" key="2">
    <source>
        <dbReference type="Proteomes" id="UP001055811"/>
    </source>
</evidence>
<dbReference type="EMBL" id="CM042014">
    <property type="protein sequence ID" value="KAI3722983.1"/>
    <property type="molecule type" value="Genomic_DNA"/>
</dbReference>
<organism evidence="1 2">
    <name type="scientific">Cichorium intybus</name>
    <name type="common">Chicory</name>
    <dbReference type="NCBI Taxonomy" id="13427"/>
    <lineage>
        <taxon>Eukaryota</taxon>
        <taxon>Viridiplantae</taxon>
        <taxon>Streptophyta</taxon>
        <taxon>Embryophyta</taxon>
        <taxon>Tracheophyta</taxon>
        <taxon>Spermatophyta</taxon>
        <taxon>Magnoliopsida</taxon>
        <taxon>eudicotyledons</taxon>
        <taxon>Gunneridae</taxon>
        <taxon>Pentapetalae</taxon>
        <taxon>asterids</taxon>
        <taxon>campanulids</taxon>
        <taxon>Asterales</taxon>
        <taxon>Asteraceae</taxon>
        <taxon>Cichorioideae</taxon>
        <taxon>Cichorieae</taxon>
        <taxon>Cichoriinae</taxon>
        <taxon>Cichorium</taxon>
    </lineage>
</organism>
<reference evidence="1 2" key="2">
    <citation type="journal article" date="2022" name="Mol. Ecol. Resour.">
        <title>The genomes of chicory, endive, great burdock and yacon provide insights into Asteraceae paleo-polyploidization history and plant inulin production.</title>
        <authorList>
            <person name="Fan W."/>
            <person name="Wang S."/>
            <person name="Wang H."/>
            <person name="Wang A."/>
            <person name="Jiang F."/>
            <person name="Liu H."/>
            <person name="Zhao H."/>
            <person name="Xu D."/>
            <person name="Zhang Y."/>
        </authorList>
    </citation>
    <scope>NUCLEOTIDE SEQUENCE [LARGE SCALE GENOMIC DNA]</scope>
    <source>
        <strain evidence="2">cv. Punajuju</strain>
        <tissue evidence="1">Leaves</tissue>
    </source>
</reference>
<protein>
    <submittedName>
        <fullName evidence="1">Uncharacterized protein</fullName>
    </submittedName>
</protein>
<dbReference type="Proteomes" id="UP001055811">
    <property type="component" value="Linkage Group LG06"/>
</dbReference>
<reference evidence="2" key="1">
    <citation type="journal article" date="2022" name="Mol. Ecol. Resour.">
        <title>The genomes of chicory, endive, great burdock and yacon provide insights into Asteraceae palaeo-polyploidization history and plant inulin production.</title>
        <authorList>
            <person name="Fan W."/>
            <person name="Wang S."/>
            <person name="Wang H."/>
            <person name="Wang A."/>
            <person name="Jiang F."/>
            <person name="Liu H."/>
            <person name="Zhao H."/>
            <person name="Xu D."/>
            <person name="Zhang Y."/>
        </authorList>
    </citation>
    <scope>NUCLEOTIDE SEQUENCE [LARGE SCALE GENOMIC DNA]</scope>
    <source>
        <strain evidence="2">cv. Punajuju</strain>
    </source>
</reference>
<proteinExistence type="predicted"/>
<evidence type="ECO:0000313" key="1">
    <source>
        <dbReference type="EMBL" id="KAI3722983.1"/>
    </source>
</evidence>
<comment type="caution">
    <text evidence="1">The sequence shown here is derived from an EMBL/GenBank/DDBJ whole genome shotgun (WGS) entry which is preliminary data.</text>
</comment>
<sequence>MFLHSPRVFHLRHGLFLAIIPLTTTNLMKIRLIAIQKLKVPLKAQRKETWVFLDLADNDMRQINALFYEVIKSKIKACKLKEEGEALKFNEKHIINKIYTVCRNQNPCCSGKPGNYD</sequence>